<reference evidence="2" key="1">
    <citation type="submission" date="2019-04" db="EMBL/GenBank/DDBJ databases">
        <title>Friends and foes A comparative genomics studyof 23 Aspergillus species from section Flavi.</title>
        <authorList>
            <consortium name="DOE Joint Genome Institute"/>
            <person name="Kjaerbolling I."/>
            <person name="Vesth T."/>
            <person name="Frisvad J.C."/>
            <person name="Nybo J.L."/>
            <person name="Theobald S."/>
            <person name="Kildgaard S."/>
            <person name="Isbrandt T."/>
            <person name="Kuo A."/>
            <person name="Sato A."/>
            <person name="Lyhne E.K."/>
            <person name="Kogle M.E."/>
            <person name="Wiebenga A."/>
            <person name="Kun R.S."/>
            <person name="Lubbers R.J."/>
            <person name="Makela M.R."/>
            <person name="Barry K."/>
            <person name="Chovatia M."/>
            <person name="Clum A."/>
            <person name="Daum C."/>
            <person name="Haridas S."/>
            <person name="He G."/>
            <person name="LaButti K."/>
            <person name="Lipzen A."/>
            <person name="Mondo S."/>
            <person name="Riley R."/>
            <person name="Salamov A."/>
            <person name="Simmons B.A."/>
            <person name="Magnuson J.K."/>
            <person name="Henrissat B."/>
            <person name="Mortensen U.H."/>
            <person name="Larsen T.O."/>
            <person name="Devries R.P."/>
            <person name="Grigoriev I.V."/>
            <person name="Machida M."/>
            <person name="Baker S.E."/>
            <person name="Andersen M.R."/>
        </authorList>
    </citation>
    <scope>NUCLEOTIDE SEQUENCE [LARGE SCALE GENOMIC DNA]</scope>
    <source>
        <strain evidence="2">IBT 14317</strain>
    </source>
</reference>
<dbReference type="EMBL" id="ML735283">
    <property type="protein sequence ID" value="KAE8388083.1"/>
    <property type="molecule type" value="Genomic_DNA"/>
</dbReference>
<dbReference type="Proteomes" id="UP000326877">
    <property type="component" value="Unassembled WGS sequence"/>
</dbReference>
<feature type="region of interest" description="Disordered" evidence="1">
    <location>
        <begin position="248"/>
        <end position="284"/>
    </location>
</feature>
<evidence type="ECO:0000256" key="1">
    <source>
        <dbReference type="SAM" id="MobiDB-lite"/>
    </source>
</evidence>
<feature type="compositionally biased region" description="Low complexity" evidence="1">
    <location>
        <begin position="306"/>
        <end position="316"/>
    </location>
</feature>
<feature type="compositionally biased region" description="Low complexity" evidence="1">
    <location>
        <begin position="327"/>
        <end position="338"/>
    </location>
</feature>
<dbReference type="AlphaFoldDB" id="A0A5N7C2K5"/>
<feature type="region of interest" description="Disordered" evidence="1">
    <location>
        <begin position="91"/>
        <end position="111"/>
    </location>
</feature>
<evidence type="ECO:0000313" key="2">
    <source>
        <dbReference type="EMBL" id="KAE8388083.1"/>
    </source>
</evidence>
<feature type="compositionally biased region" description="Low complexity" evidence="1">
    <location>
        <begin position="257"/>
        <end position="267"/>
    </location>
</feature>
<sequence length="417" mass="45614">MSFVKLEPAHLPDLSYHSRRQLAESSLRSLSSSSDSSSSPSSFEFDPSTWIGPFQLRDTSPPSSSGLHWSLHYSRADLGPKLLNAVPNFRVSQEQSPDPRSSRNLSSSSFEVAPGVCGTPLTFQYDCLNPNSEEQSLHCLHAQVQGQLPIENPQTPYCYESSPQAQPKADLMASMADNNTHNYGWQSRPSHPLHPSSMAMDQQPFSQPQTLPASSGYPVGYHPPHTTTQGFYQPGIPAPQYLCSPHPGLLQSRHPRSSSIPYSFPSSHVPGSPPTIAEQPFGSSPPSYLLNHQEYYYSQAPSLSSNQSSLAVSPQSQHIMTPGTVYSSPDTAPTSSDPEQQVRVISFRPKPQCWDHGCNGREFSTFSNLLRHQREKSGVVAKAECPSCGAVFTRTTARNIHVSQGKCKGSGRETSSE</sequence>
<feature type="compositionally biased region" description="Low complexity" evidence="1">
    <location>
        <begin position="96"/>
        <end position="109"/>
    </location>
</feature>
<protein>
    <recommendedName>
        <fullName evidence="3">C2H2-type domain-containing protein</fullName>
    </recommendedName>
</protein>
<name>A0A5N7C2K5_PETAA</name>
<accession>A0A5N7C2K5</accession>
<evidence type="ECO:0008006" key="3">
    <source>
        <dbReference type="Google" id="ProtNLM"/>
    </source>
</evidence>
<proteinExistence type="predicted"/>
<organism evidence="2">
    <name type="scientific">Petromyces alliaceus</name>
    <name type="common">Aspergillus alliaceus</name>
    <dbReference type="NCBI Taxonomy" id="209559"/>
    <lineage>
        <taxon>Eukaryota</taxon>
        <taxon>Fungi</taxon>
        <taxon>Dikarya</taxon>
        <taxon>Ascomycota</taxon>
        <taxon>Pezizomycotina</taxon>
        <taxon>Eurotiomycetes</taxon>
        <taxon>Eurotiomycetidae</taxon>
        <taxon>Eurotiales</taxon>
        <taxon>Aspergillaceae</taxon>
        <taxon>Aspergillus</taxon>
        <taxon>Aspergillus subgen. Circumdati</taxon>
    </lineage>
</organism>
<feature type="region of interest" description="Disordered" evidence="1">
    <location>
        <begin position="306"/>
        <end position="340"/>
    </location>
</feature>
<feature type="region of interest" description="Disordered" evidence="1">
    <location>
        <begin position="27"/>
        <end position="46"/>
    </location>
</feature>
<feature type="region of interest" description="Disordered" evidence="1">
    <location>
        <begin position="195"/>
        <end position="215"/>
    </location>
</feature>
<dbReference type="OrthoDB" id="5366256at2759"/>
<gene>
    <name evidence="2" type="ORF">BDV23DRAFT_185699</name>
</gene>
<feature type="compositionally biased region" description="Polar residues" evidence="1">
    <location>
        <begin position="199"/>
        <end position="213"/>
    </location>
</feature>